<gene>
    <name evidence="1" type="ORF">BZL29_7917</name>
</gene>
<name>A0A1V3WEJ1_MYCKA</name>
<dbReference type="Proteomes" id="UP000188532">
    <property type="component" value="Unassembled WGS sequence"/>
</dbReference>
<protein>
    <submittedName>
        <fullName evidence="1">Uncharacterized protein</fullName>
    </submittedName>
</protein>
<proteinExistence type="predicted"/>
<accession>A0A1V3WEJ1</accession>
<reference evidence="1 2" key="1">
    <citation type="submission" date="2017-02" db="EMBL/GenBank/DDBJ databases">
        <title>Complete genome sequences of Mycobacterium kansasii strains isolated from rhesus macaques.</title>
        <authorList>
            <person name="Panda A."/>
            <person name="Nagaraj S."/>
            <person name="Zhao X."/>
            <person name="Tettelin H."/>
            <person name="Detolla L.J."/>
        </authorList>
    </citation>
    <scope>NUCLEOTIDE SEQUENCE [LARGE SCALE GENOMIC DNA]</scope>
    <source>
        <strain evidence="1 2">11-3469</strain>
    </source>
</reference>
<comment type="caution">
    <text evidence="1">The sequence shown here is derived from an EMBL/GenBank/DDBJ whole genome shotgun (WGS) entry which is preliminary data.</text>
</comment>
<dbReference type="AlphaFoldDB" id="A0A1V3WEJ1"/>
<organism evidence="1 2">
    <name type="scientific">Mycobacterium kansasii</name>
    <dbReference type="NCBI Taxonomy" id="1768"/>
    <lineage>
        <taxon>Bacteria</taxon>
        <taxon>Bacillati</taxon>
        <taxon>Actinomycetota</taxon>
        <taxon>Actinomycetes</taxon>
        <taxon>Mycobacteriales</taxon>
        <taxon>Mycobacteriaceae</taxon>
        <taxon>Mycobacterium</taxon>
    </lineage>
</organism>
<evidence type="ECO:0000313" key="1">
    <source>
        <dbReference type="EMBL" id="OOK65272.1"/>
    </source>
</evidence>
<dbReference type="EMBL" id="MVBN01000011">
    <property type="protein sequence ID" value="OOK65272.1"/>
    <property type="molecule type" value="Genomic_DNA"/>
</dbReference>
<sequence>MTEYSTSAALADALTGGPLSTSQAAIVPTARRRHILPTAQWGHLATDNLVVPWDGAAASRLTDLIWLRSNLGATWTQLNHATPPSRLLRTQPATQWRRILAAWTALQTWRTVPPLWAAARALTTMPAAQS</sequence>
<evidence type="ECO:0000313" key="2">
    <source>
        <dbReference type="Proteomes" id="UP000188532"/>
    </source>
</evidence>